<dbReference type="AlphaFoldDB" id="S3HDR6"/>
<evidence type="ECO:0000313" key="2">
    <source>
        <dbReference type="EMBL" id="EPE96874.1"/>
    </source>
</evidence>
<evidence type="ECO:0000313" key="3">
    <source>
        <dbReference type="Proteomes" id="UP000014411"/>
    </source>
</evidence>
<feature type="transmembrane region" description="Helical" evidence="1">
    <location>
        <begin position="104"/>
        <end position="123"/>
    </location>
</feature>
<dbReference type="STRING" id="990285.RGCCGE502_18110"/>
<gene>
    <name evidence="2" type="ORF">RGCCGE502_18110</name>
</gene>
<dbReference type="EMBL" id="AEYE02000021">
    <property type="protein sequence ID" value="EPE96874.1"/>
    <property type="molecule type" value="Genomic_DNA"/>
</dbReference>
<accession>S3HDR6</accession>
<comment type="caution">
    <text evidence="2">The sequence shown here is derived from an EMBL/GenBank/DDBJ whole genome shotgun (WGS) entry which is preliminary data.</text>
</comment>
<feature type="transmembrane region" description="Helical" evidence="1">
    <location>
        <begin position="6"/>
        <end position="22"/>
    </location>
</feature>
<feature type="transmembrane region" description="Helical" evidence="1">
    <location>
        <begin position="129"/>
        <end position="147"/>
    </location>
</feature>
<keyword evidence="1" id="KW-1133">Transmembrane helix</keyword>
<proteinExistence type="predicted"/>
<dbReference type="Proteomes" id="UP000014411">
    <property type="component" value="Unassembled WGS sequence"/>
</dbReference>
<evidence type="ECO:0000256" key="1">
    <source>
        <dbReference type="SAM" id="Phobius"/>
    </source>
</evidence>
<organism evidence="2 3">
    <name type="scientific">Rhizobium grahamii CCGE 502</name>
    <dbReference type="NCBI Taxonomy" id="990285"/>
    <lineage>
        <taxon>Bacteria</taxon>
        <taxon>Pseudomonadati</taxon>
        <taxon>Pseudomonadota</taxon>
        <taxon>Alphaproteobacteria</taxon>
        <taxon>Hyphomicrobiales</taxon>
        <taxon>Rhizobiaceae</taxon>
        <taxon>Rhizobium/Agrobacterium group</taxon>
        <taxon>Rhizobium</taxon>
    </lineage>
</organism>
<name>S3HDR6_9HYPH</name>
<reference evidence="2 3" key="1">
    <citation type="journal article" date="2012" name="J. Bacteriol.">
        <title>Genome sequence of Rhizobium grahamii CCGE502, a broad-host-range symbiont with low nodulation competitiveness in Phaseolus vulgaris.</title>
        <authorList>
            <person name="Althabegoiti M.J."/>
            <person name="Lozano L."/>
            <person name="Torres-Tejerizo G."/>
            <person name="Ormeno-Orrillo E."/>
            <person name="Rogel M.A."/>
            <person name="Gonzalez V."/>
            <person name="Martinez-Romero E."/>
        </authorList>
    </citation>
    <scope>NUCLEOTIDE SEQUENCE [LARGE SCALE GENOMIC DNA]</scope>
    <source>
        <strain evidence="2 3">CCGE 502</strain>
    </source>
</reference>
<sequence length="192" mass="21602">MLPLLLINLLGIAGIVVWHLQGRGRPTARLVVQILFFTAMTVVLPVAGIMPHRVDDLYLTGFSAVMATCARVLWWTHLAWTLIGFVRIYIVLERRPREARLLQDLIVAIVYLSVALSILGFVFKAPIGTLIATSGVVAIIFTAEYAGRRVFWCRVDLGSAVCNRRLDRSQRRYRGKGHRKQLAVHLPHHGRS</sequence>
<protein>
    <submittedName>
        <fullName evidence="2">Integral membrane protein</fullName>
    </submittedName>
</protein>
<feature type="transmembrane region" description="Helical" evidence="1">
    <location>
        <begin position="34"/>
        <end position="52"/>
    </location>
</feature>
<keyword evidence="3" id="KW-1185">Reference proteome</keyword>
<keyword evidence="1" id="KW-0472">Membrane</keyword>
<dbReference type="eggNOG" id="COG0668">
    <property type="taxonomic scope" value="Bacteria"/>
</dbReference>
<feature type="transmembrane region" description="Helical" evidence="1">
    <location>
        <begin position="72"/>
        <end position="92"/>
    </location>
</feature>
<keyword evidence="1" id="KW-0812">Transmembrane</keyword>
<dbReference type="HOGENOM" id="CLU_1414159_0_0_5"/>